<dbReference type="AlphaFoldDB" id="A0A9D4PDQ4"/>
<evidence type="ECO:0000256" key="5">
    <source>
        <dbReference type="ARBA" id="ARBA00023159"/>
    </source>
</evidence>
<gene>
    <name evidence="13" type="ORF">HPB52_018528</name>
</gene>
<sequence>MSRVPAARGRSRRLLGLLARQSSLAQPSGVGGVIIGSTREQSQGPPYKLCYVLMTSLALAGETVTELACWVAAKLLLYGLMQCSPFEIKDKLLKALDEDNNVVDMAAVIEVIGMLERTPITKDTLERTRLGKYINELRKRTSNDSLARRAKELVKSWRRLLPCDQQQTPNGGGPPVVVVGPGPGPGIGPGPGPGLLTGPRRSPSCSSVSNSPVPPSLLAAAAAVTTAGAGPGLGPRRNGGFKPVSPACCPSAPCSPGSPLAHPHPRSPPPLEPVAKNNVANKRLRKSVASSDGPADSAKKVAWSPPNGVHPWDPIPSGNSAFESVRNRIATTSTTSPRLPKVKTTQQLIADLKAKSGLSLDGGTAAAAAVAAAAAASATPPPSSSRPKRSGNYSLLGTDDETSRTKSELMDRFLKSSVPNGPSPASPTTAKGAPGEVAAILSALPEIGPEVELEEEEVPVVPLEVTPEVEERFATQEWAFVNGVYDHEGQWRGWHEVTTGRSYGGDLLHMLPYVNIDW</sequence>
<dbReference type="Proteomes" id="UP000821837">
    <property type="component" value="Unassembled WGS sequence"/>
</dbReference>
<dbReference type="GO" id="GO:0010628">
    <property type="term" value="P:positive regulation of gene expression"/>
    <property type="evidence" value="ECO:0007669"/>
    <property type="project" value="TreeGrafter"/>
</dbReference>
<proteinExistence type="inferred from homology"/>
<comment type="caution">
    <text evidence="13">The sequence shown here is derived from an EMBL/GenBank/DDBJ whole genome shotgun (WGS) entry which is preliminary data.</text>
</comment>
<feature type="region of interest" description="Disordered" evidence="11">
    <location>
        <begin position="376"/>
        <end position="406"/>
    </location>
</feature>
<keyword evidence="7 10" id="KW-0539">Nucleus</keyword>
<dbReference type="GO" id="GO:0006357">
    <property type="term" value="P:regulation of transcription by RNA polymerase II"/>
    <property type="evidence" value="ECO:0007669"/>
    <property type="project" value="InterPro"/>
</dbReference>
<feature type="region of interest" description="Disordered" evidence="11">
    <location>
        <begin position="182"/>
        <end position="212"/>
    </location>
</feature>
<evidence type="ECO:0000256" key="11">
    <source>
        <dbReference type="SAM" id="MobiDB-lite"/>
    </source>
</evidence>
<dbReference type="FunFam" id="1.20.930.10:FF:000026">
    <property type="entry name" value="Alginate regulatory protein AlgR3, putative"/>
    <property type="match status" value="1"/>
</dbReference>
<reference evidence="13" key="1">
    <citation type="journal article" date="2020" name="Cell">
        <title>Large-Scale Comparative Analyses of Tick Genomes Elucidate Their Genetic Diversity and Vector Capacities.</title>
        <authorList>
            <consortium name="Tick Genome and Microbiome Consortium (TIGMIC)"/>
            <person name="Jia N."/>
            <person name="Wang J."/>
            <person name="Shi W."/>
            <person name="Du L."/>
            <person name="Sun Y."/>
            <person name="Zhan W."/>
            <person name="Jiang J.F."/>
            <person name="Wang Q."/>
            <person name="Zhang B."/>
            <person name="Ji P."/>
            <person name="Bell-Sakyi L."/>
            <person name="Cui X.M."/>
            <person name="Yuan T.T."/>
            <person name="Jiang B.G."/>
            <person name="Yang W.F."/>
            <person name="Lam T.T."/>
            <person name="Chang Q.C."/>
            <person name="Ding S.J."/>
            <person name="Wang X.J."/>
            <person name="Zhu J.G."/>
            <person name="Ruan X.D."/>
            <person name="Zhao L."/>
            <person name="Wei J.T."/>
            <person name="Ye R.Z."/>
            <person name="Que T.C."/>
            <person name="Du C.H."/>
            <person name="Zhou Y.H."/>
            <person name="Cheng J.X."/>
            <person name="Dai P.F."/>
            <person name="Guo W.B."/>
            <person name="Han X.H."/>
            <person name="Huang E.J."/>
            <person name="Li L.F."/>
            <person name="Wei W."/>
            <person name="Gao Y.C."/>
            <person name="Liu J.Z."/>
            <person name="Shao H.Z."/>
            <person name="Wang X."/>
            <person name="Wang C.C."/>
            <person name="Yang T.C."/>
            <person name="Huo Q.B."/>
            <person name="Li W."/>
            <person name="Chen H.Y."/>
            <person name="Chen S.E."/>
            <person name="Zhou L.G."/>
            <person name="Ni X.B."/>
            <person name="Tian J.H."/>
            <person name="Sheng Y."/>
            <person name="Liu T."/>
            <person name="Pan Y.S."/>
            <person name="Xia L.Y."/>
            <person name="Li J."/>
            <person name="Zhao F."/>
            <person name="Cao W.C."/>
        </authorList>
    </citation>
    <scope>NUCLEOTIDE SEQUENCE</scope>
    <source>
        <strain evidence="13">Rsan-2018</strain>
    </source>
</reference>
<dbReference type="GO" id="GO:0016592">
    <property type="term" value="C:mediator complex"/>
    <property type="evidence" value="ECO:0007669"/>
    <property type="project" value="InterPro"/>
</dbReference>
<dbReference type="VEuPathDB" id="VectorBase:RSAN_038252"/>
<feature type="domain" description="TFIIS N-terminal" evidence="12">
    <location>
        <begin position="87"/>
        <end position="164"/>
    </location>
</feature>
<dbReference type="InterPro" id="IPR031416">
    <property type="entry name" value="Med26_C"/>
</dbReference>
<dbReference type="Gene3D" id="1.20.930.10">
    <property type="entry name" value="Conserved domain common to transcription factors TFIIS, elongin A, CRSP70"/>
    <property type="match status" value="1"/>
</dbReference>
<dbReference type="GO" id="GO:0003712">
    <property type="term" value="F:transcription coregulator activity"/>
    <property type="evidence" value="ECO:0007669"/>
    <property type="project" value="TreeGrafter"/>
</dbReference>
<evidence type="ECO:0000256" key="6">
    <source>
        <dbReference type="ARBA" id="ARBA00023163"/>
    </source>
</evidence>
<feature type="region of interest" description="Disordered" evidence="11">
    <location>
        <begin position="254"/>
        <end position="320"/>
    </location>
</feature>
<keyword evidence="4" id="KW-0805">Transcription regulation</keyword>
<evidence type="ECO:0000256" key="10">
    <source>
        <dbReference type="PROSITE-ProRule" id="PRU00649"/>
    </source>
</evidence>
<keyword evidence="14" id="KW-1185">Reference proteome</keyword>
<reference evidence="13" key="2">
    <citation type="submission" date="2021-09" db="EMBL/GenBank/DDBJ databases">
        <authorList>
            <person name="Jia N."/>
            <person name="Wang J."/>
            <person name="Shi W."/>
            <person name="Du L."/>
            <person name="Sun Y."/>
            <person name="Zhan W."/>
            <person name="Jiang J."/>
            <person name="Wang Q."/>
            <person name="Zhang B."/>
            <person name="Ji P."/>
            <person name="Sakyi L.B."/>
            <person name="Cui X."/>
            <person name="Yuan T."/>
            <person name="Jiang B."/>
            <person name="Yang W."/>
            <person name="Lam T.T.-Y."/>
            <person name="Chang Q."/>
            <person name="Ding S."/>
            <person name="Wang X."/>
            <person name="Zhu J."/>
            <person name="Ruan X."/>
            <person name="Zhao L."/>
            <person name="Wei J."/>
            <person name="Que T."/>
            <person name="Du C."/>
            <person name="Cheng J."/>
            <person name="Dai P."/>
            <person name="Han X."/>
            <person name="Huang E."/>
            <person name="Gao Y."/>
            <person name="Liu J."/>
            <person name="Shao H."/>
            <person name="Ye R."/>
            <person name="Li L."/>
            <person name="Wei W."/>
            <person name="Wang X."/>
            <person name="Wang C."/>
            <person name="Huo Q."/>
            <person name="Li W."/>
            <person name="Guo W."/>
            <person name="Chen H."/>
            <person name="Chen S."/>
            <person name="Zhou L."/>
            <person name="Zhou L."/>
            <person name="Ni X."/>
            <person name="Tian J."/>
            <person name="Zhou Y."/>
            <person name="Sheng Y."/>
            <person name="Liu T."/>
            <person name="Pan Y."/>
            <person name="Xia L."/>
            <person name="Li J."/>
            <person name="Zhao F."/>
            <person name="Cao W."/>
        </authorList>
    </citation>
    <scope>NUCLEOTIDE SEQUENCE</scope>
    <source>
        <strain evidence="13">Rsan-2018</strain>
        <tissue evidence="13">Larvae</tissue>
    </source>
</reference>
<dbReference type="InterPro" id="IPR017923">
    <property type="entry name" value="TFIIS_N"/>
</dbReference>
<evidence type="ECO:0000256" key="8">
    <source>
        <dbReference type="ARBA" id="ARBA00030125"/>
    </source>
</evidence>
<evidence type="ECO:0000256" key="1">
    <source>
        <dbReference type="ARBA" id="ARBA00004123"/>
    </source>
</evidence>
<evidence type="ECO:0000313" key="13">
    <source>
        <dbReference type="EMBL" id="KAH7936127.1"/>
    </source>
</evidence>
<dbReference type="InterPro" id="IPR003617">
    <property type="entry name" value="TFIIS/CRSP70_N_sub"/>
</dbReference>
<dbReference type="SUPFAM" id="SSF47676">
    <property type="entry name" value="Conserved domain common to transcription factors TFIIS, elongin A, CRSP70"/>
    <property type="match status" value="1"/>
</dbReference>
<feature type="compositionally biased region" description="Low complexity" evidence="11">
    <location>
        <begin position="198"/>
        <end position="212"/>
    </location>
</feature>
<evidence type="ECO:0000313" key="14">
    <source>
        <dbReference type="Proteomes" id="UP000821837"/>
    </source>
</evidence>
<comment type="subcellular location">
    <subcellularLocation>
        <location evidence="1 10">Nucleus</location>
    </subcellularLocation>
</comment>
<accession>A0A9D4PDQ4</accession>
<name>A0A9D4PDQ4_RHISA</name>
<comment type="similarity">
    <text evidence="2">Belongs to the Mediator complex subunit 26 family.</text>
</comment>
<dbReference type="PROSITE" id="PS51319">
    <property type="entry name" value="TFIIS_N"/>
    <property type="match status" value="1"/>
</dbReference>
<dbReference type="CDD" id="cd00183">
    <property type="entry name" value="TFIIS_I"/>
    <property type="match status" value="1"/>
</dbReference>
<evidence type="ECO:0000256" key="7">
    <source>
        <dbReference type="ARBA" id="ARBA00023242"/>
    </source>
</evidence>
<dbReference type="PANTHER" id="PTHR15201">
    <property type="entry name" value="CRSP70"/>
    <property type="match status" value="1"/>
</dbReference>
<evidence type="ECO:0000259" key="12">
    <source>
        <dbReference type="PROSITE" id="PS51319"/>
    </source>
</evidence>
<dbReference type="PANTHER" id="PTHR15201:SF1">
    <property type="entry name" value="MEDIATOR OF RNA POLYMERASE II TRANSCRIPTION SUBUNIT 26"/>
    <property type="match status" value="1"/>
</dbReference>
<organism evidence="13 14">
    <name type="scientific">Rhipicephalus sanguineus</name>
    <name type="common">Brown dog tick</name>
    <name type="synonym">Ixodes sanguineus</name>
    <dbReference type="NCBI Taxonomy" id="34632"/>
    <lineage>
        <taxon>Eukaryota</taxon>
        <taxon>Metazoa</taxon>
        <taxon>Ecdysozoa</taxon>
        <taxon>Arthropoda</taxon>
        <taxon>Chelicerata</taxon>
        <taxon>Arachnida</taxon>
        <taxon>Acari</taxon>
        <taxon>Parasitiformes</taxon>
        <taxon>Ixodida</taxon>
        <taxon>Ixodoidea</taxon>
        <taxon>Ixodidae</taxon>
        <taxon>Rhipicephalinae</taxon>
        <taxon>Rhipicephalus</taxon>
        <taxon>Rhipicephalus</taxon>
    </lineage>
</organism>
<dbReference type="InterPro" id="IPR035441">
    <property type="entry name" value="TFIIS/LEDGF_dom_sf"/>
</dbReference>
<dbReference type="GO" id="GO:0070847">
    <property type="term" value="C:core mediator complex"/>
    <property type="evidence" value="ECO:0007669"/>
    <property type="project" value="TreeGrafter"/>
</dbReference>
<evidence type="ECO:0000256" key="9">
    <source>
        <dbReference type="ARBA" id="ARBA00031968"/>
    </source>
</evidence>
<evidence type="ECO:0000256" key="4">
    <source>
        <dbReference type="ARBA" id="ARBA00023015"/>
    </source>
</evidence>
<dbReference type="Pfam" id="PF15693">
    <property type="entry name" value="Med26_C"/>
    <property type="match status" value="1"/>
</dbReference>
<dbReference type="EMBL" id="JABSTV010001255">
    <property type="protein sequence ID" value="KAH7936127.1"/>
    <property type="molecule type" value="Genomic_DNA"/>
</dbReference>
<feature type="compositionally biased region" description="Pro residues" evidence="11">
    <location>
        <begin position="182"/>
        <end position="192"/>
    </location>
</feature>
<evidence type="ECO:0000256" key="3">
    <source>
        <dbReference type="ARBA" id="ARBA00019686"/>
    </source>
</evidence>
<keyword evidence="5" id="KW-0010">Activator</keyword>
<dbReference type="SMART" id="SM00509">
    <property type="entry name" value="TFS2N"/>
    <property type="match status" value="1"/>
</dbReference>
<evidence type="ECO:0000256" key="2">
    <source>
        <dbReference type="ARBA" id="ARBA00009681"/>
    </source>
</evidence>
<keyword evidence="6" id="KW-0804">Transcription</keyword>
<dbReference type="Pfam" id="PF08711">
    <property type="entry name" value="Med26"/>
    <property type="match status" value="1"/>
</dbReference>
<protein>
    <recommendedName>
        <fullName evidence="3">Mediator of RNA polymerase II transcription subunit 26</fullName>
    </recommendedName>
    <alternativeName>
        <fullName evidence="8">Cofactor required for Sp1 transcriptional activation subunit 7</fullName>
    </alternativeName>
    <alternativeName>
        <fullName evidence="9">Mediator complex subunit 26</fullName>
    </alternativeName>
</protein>
<dbReference type="InterPro" id="IPR042376">
    <property type="entry name" value="MED26"/>
</dbReference>